<evidence type="ECO:0000313" key="4">
    <source>
        <dbReference type="EMBL" id="HIX54567.1"/>
    </source>
</evidence>
<dbReference type="Pfam" id="PF03938">
    <property type="entry name" value="OmpH"/>
    <property type="match status" value="1"/>
</dbReference>
<dbReference type="InterPro" id="IPR024930">
    <property type="entry name" value="Skp_dom_sf"/>
</dbReference>
<dbReference type="InterPro" id="IPR005632">
    <property type="entry name" value="Chaperone_Skp"/>
</dbReference>
<gene>
    <name evidence="4" type="ORF">H9853_06045</name>
</gene>
<feature type="chain" id="PRO_5039086125" evidence="3">
    <location>
        <begin position="22"/>
        <end position="179"/>
    </location>
</feature>
<reference evidence="4" key="1">
    <citation type="journal article" date="2021" name="PeerJ">
        <title>Extensive microbial diversity within the chicken gut microbiome revealed by metagenomics and culture.</title>
        <authorList>
            <person name="Gilroy R."/>
            <person name="Ravi A."/>
            <person name="Getino M."/>
            <person name="Pursley I."/>
            <person name="Horton D.L."/>
            <person name="Alikhan N.F."/>
            <person name="Baker D."/>
            <person name="Gharbi K."/>
            <person name="Hall N."/>
            <person name="Watson M."/>
            <person name="Adriaenssens E.M."/>
            <person name="Foster-Nyarko E."/>
            <person name="Jarju S."/>
            <person name="Secka A."/>
            <person name="Antonio M."/>
            <person name="Oren A."/>
            <person name="Chaudhuri R.R."/>
            <person name="La Ragione R."/>
            <person name="Hildebrand F."/>
            <person name="Pallen M.J."/>
        </authorList>
    </citation>
    <scope>NUCLEOTIDE SEQUENCE</scope>
    <source>
        <strain evidence="4">1719</strain>
    </source>
</reference>
<protein>
    <submittedName>
        <fullName evidence="4">OmpH family outer membrane protein</fullName>
    </submittedName>
</protein>
<dbReference type="PANTHER" id="PTHR35089">
    <property type="entry name" value="CHAPERONE PROTEIN SKP"/>
    <property type="match status" value="1"/>
</dbReference>
<reference evidence="4" key="2">
    <citation type="submission" date="2021-04" db="EMBL/GenBank/DDBJ databases">
        <authorList>
            <person name="Gilroy R."/>
        </authorList>
    </citation>
    <scope>NUCLEOTIDE SEQUENCE</scope>
    <source>
        <strain evidence="4">1719</strain>
    </source>
</reference>
<comment type="similarity">
    <text evidence="1">Belongs to the Skp family.</text>
</comment>
<evidence type="ECO:0000256" key="1">
    <source>
        <dbReference type="ARBA" id="ARBA00009091"/>
    </source>
</evidence>
<evidence type="ECO:0000313" key="5">
    <source>
        <dbReference type="Proteomes" id="UP000824156"/>
    </source>
</evidence>
<evidence type="ECO:0000256" key="3">
    <source>
        <dbReference type="SAM" id="SignalP"/>
    </source>
</evidence>
<organism evidence="4 5">
    <name type="scientific">Candidatus Sphingobacterium stercoripullorum</name>
    <dbReference type="NCBI Taxonomy" id="2838759"/>
    <lineage>
        <taxon>Bacteria</taxon>
        <taxon>Pseudomonadati</taxon>
        <taxon>Bacteroidota</taxon>
        <taxon>Sphingobacteriia</taxon>
        <taxon>Sphingobacteriales</taxon>
        <taxon>Sphingobacteriaceae</taxon>
        <taxon>Sphingobacterium</taxon>
    </lineage>
</organism>
<name>A0A9D1W906_9SPHI</name>
<dbReference type="GO" id="GO:0050821">
    <property type="term" value="P:protein stabilization"/>
    <property type="evidence" value="ECO:0007669"/>
    <property type="project" value="TreeGrafter"/>
</dbReference>
<dbReference type="SMART" id="SM00935">
    <property type="entry name" value="OmpH"/>
    <property type="match status" value="1"/>
</dbReference>
<feature type="signal peptide" evidence="3">
    <location>
        <begin position="1"/>
        <end position="21"/>
    </location>
</feature>
<dbReference type="SUPFAM" id="SSF111384">
    <property type="entry name" value="OmpH-like"/>
    <property type="match status" value="1"/>
</dbReference>
<dbReference type="EMBL" id="DXEZ01000165">
    <property type="protein sequence ID" value="HIX54567.1"/>
    <property type="molecule type" value="Genomic_DNA"/>
</dbReference>
<dbReference type="Proteomes" id="UP000824156">
    <property type="component" value="Unassembled WGS sequence"/>
</dbReference>
<sequence length="179" mass="20737">MRKIISICTLLLLVTAFSVKAQSNVAYVDSEYVLKHIPEYNSAITELDKLSDQWQKEVDARYEEIEKLYSAYQQDQPRLSEQLRQRRENEIIEREKQVKDFQRQKFGFEGDLFKERERLIKPIQDKVTSAIQAVANEGSIDLILDKNSESSFLFANPKLDKSNEVITKLGYSPNSSLAN</sequence>
<dbReference type="AlphaFoldDB" id="A0A9D1W906"/>
<keyword evidence="2 3" id="KW-0732">Signal</keyword>
<dbReference type="GO" id="GO:0005829">
    <property type="term" value="C:cytosol"/>
    <property type="evidence" value="ECO:0007669"/>
    <property type="project" value="TreeGrafter"/>
</dbReference>
<dbReference type="Gene3D" id="3.30.910.20">
    <property type="entry name" value="Skp domain"/>
    <property type="match status" value="1"/>
</dbReference>
<accession>A0A9D1W906</accession>
<dbReference type="PANTHER" id="PTHR35089:SF1">
    <property type="entry name" value="CHAPERONE PROTEIN SKP"/>
    <property type="match status" value="1"/>
</dbReference>
<evidence type="ECO:0000256" key="2">
    <source>
        <dbReference type="ARBA" id="ARBA00022729"/>
    </source>
</evidence>
<comment type="caution">
    <text evidence="4">The sequence shown here is derived from an EMBL/GenBank/DDBJ whole genome shotgun (WGS) entry which is preliminary data.</text>
</comment>
<proteinExistence type="inferred from homology"/>
<dbReference type="GO" id="GO:0051082">
    <property type="term" value="F:unfolded protein binding"/>
    <property type="evidence" value="ECO:0007669"/>
    <property type="project" value="InterPro"/>
</dbReference>